<organism evidence="1 2">
    <name type="scientific">Halorubellus litoreus</name>
    <dbReference type="NCBI Taxonomy" id="755308"/>
    <lineage>
        <taxon>Archaea</taxon>
        <taxon>Methanobacteriati</taxon>
        <taxon>Methanobacteriota</taxon>
        <taxon>Stenosarchaea group</taxon>
        <taxon>Halobacteria</taxon>
        <taxon>Halobacteriales</taxon>
        <taxon>Halorubellaceae</taxon>
        <taxon>Halorubellus</taxon>
    </lineage>
</organism>
<comment type="caution">
    <text evidence="1">The sequence shown here is derived from an EMBL/GenBank/DDBJ whole genome shotgun (WGS) entry which is preliminary data.</text>
</comment>
<gene>
    <name evidence="1" type="ORF">ACFQGB_11710</name>
</gene>
<protein>
    <submittedName>
        <fullName evidence="1">Uncharacterized protein</fullName>
    </submittedName>
</protein>
<dbReference type="RefSeq" id="WP_336350487.1">
    <property type="nucleotide sequence ID" value="NZ_JAZAQL010000002.1"/>
</dbReference>
<dbReference type="Proteomes" id="UP001596395">
    <property type="component" value="Unassembled WGS sequence"/>
</dbReference>
<dbReference type="EMBL" id="JBHSXN010000002">
    <property type="protein sequence ID" value="MFC6953529.1"/>
    <property type="molecule type" value="Genomic_DNA"/>
</dbReference>
<proteinExistence type="predicted"/>
<accession>A0ABD5VJ91</accession>
<evidence type="ECO:0000313" key="1">
    <source>
        <dbReference type="EMBL" id="MFC6953529.1"/>
    </source>
</evidence>
<sequence>MASMNFGDAFQTLADDETWMDAAEVAAGYAGPMVGANVLEGSMPFDVPNEAYGLVGVAAGEYGGRRMVSVGSGLYTIDALAQRAGLKRKVTQVGGN</sequence>
<dbReference type="AlphaFoldDB" id="A0ABD5VJ91"/>
<keyword evidence="2" id="KW-1185">Reference proteome</keyword>
<reference evidence="1 2" key="1">
    <citation type="journal article" date="2019" name="Int. J. Syst. Evol. Microbiol.">
        <title>The Global Catalogue of Microorganisms (GCM) 10K type strain sequencing project: providing services to taxonomists for standard genome sequencing and annotation.</title>
        <authorList>
            <consortium name="The Broad Institute Genomics Platform"/>
            <consortium name="The Broad Institute Genome Sequencing Center for Infectious Disease"/>
            <person name="Wu L."/>
            <person name="Ma J."/>
        </authorList>
    </citation>
    <scope>NUCLEOTIDE SEQUENCE [LARGE SCALE GENOMIC DNA]</scope>
    <source>
        <strain evidence="1 2">GX26</strain>
    </source>
</reference>
<name>A0ABD5VJ91_9EURY</name>
<evidence type="ECO:0000313" key="2">
    <source>
        <dbReference type="Proteomes" id="UP001596395"/>
    </source>
</evidence>